<dbReference type="EMBL" id="CP092882">
    <property type="protein sequence ID" value="UYV81405.1"/>
    <property type="molecule type" value="Genomic_DNA"/>
</dbReference>
<dbReference type="InterPro" id="IPR036388">
    <property type="entry name" value="WH-like_DNA-bd_sf"/>
</dbReference>
<keyword evidence="2" id="KW-1185">Reference proteome</keyword>
<protein>
    <submittedName>
        <fullName evidence="1">CNOT6L</fullName>
    </submittedName>
</protein>
<reference evidence="1 2" key="1">
    <citation type="submission" date="2022-01" db="EMBL/GenBank/DDBJ databases">
        <title>A chromosomal length assembly of Cordylochernes scorpioides.</title>
        <authorList>
            <person name="Zeh D."/>
            <person name="Zeh J."/>
        </authorList>
    </citation>
    <scope>NUCLEOTIDE SEQUENCE [LARGE SCALE GENOMIC DNA]</scope>
    <source>
        <strain evidence="1">IN4F17</strain>
        <tissue evidence="1">Whole Body</tissue>
    </source>
</reference>
<dbReference type="InterPro" id="IPR052709">
    <property type="entry name" value="Transposase-MT_Hybrid"/>
</dbReference>
<dbReference type="PANTHER" id="PTHR46060">
    <property type="entry name" value="MARINER MOS1 TRANSPOSASE-LIKE PROTEIN"/>
    <property type="match status" value="1"/>
</dbReference>
<proteinExistence type="predicted"/>
<sequence>MESVKDEKRVGRPILHRNPEKVSQISNLIKENPRIGLRDIEEETGISKSLVGSIIKEDLQLKKTPSKFVPKMLSIQQKENRVEVAKKKVDAIAPSLQFHKRGAEIGTNWDLDSIELAPGPTKEPFEDTELEALLNEDSSQTQEELAETLEVTQQAISNRITVMGMVQKQGNWVPCELKPGNIERRICTCELLLKIQNRKGFFASNRDGGRKVDSLRQPKAQKIMG</sequence>
<dbReference type="Gene3D" id="1.10.10.10">
    <property type="entry name" value="Winged helix-like DNA-binding domain superfamily/Winged helix DNA-binding domain"/>
    <property type="match status" value="1"/>
</dbReference>
<gene>
    <name evidence="1" type="ORF">LAZ67_20001095</name>
</gene>
<evidence type="ECO:0000313" key="2">
    <source>
        <dbReference type="Proteomes" id="UP001235939"/>
    </source>
</evidence>
<name>A0ABY6LPH6_9ARAC</name>
<evidence type="ECO:0000313" key="1">
    <source>
        <dbReference type="EMBL" id="UYV81405.1"/>
    </source>
</evidence>
<dbReference type="PANTHER" id="PTHR46060:SF1">
    <property type="entry name" value="MARINER MOS1 TRANSPOSASE-LIKE PROTEIN"/>
    <property type="match status" value="1"/>
</dbReference>
<accession>A0ABY6LPH6</accession>
<organism evidence="1 2">
    <name type="scientific">Cordylochernes scorpioides</name>
    <dbReference type="NCBI Taxonomy" id="51811"/>
    <lineage>
        <taxon>Eukaryota</taxon>
        <taxon>Metazoa</taxon>
        <taxon>Ecdysozoa</taxon>
        <taxon>Arthropoda</taxon>
        <taxon>Chelicerata</taxon>
        <taxon>Arachnida</taxon>
        <taxon>Pseudoscorpiones</taxon>
        <taxon>Cheliferoidea</taxon>
        <taxon>Chernetidae</taxon>
        <taxon>Cordylochernes</taxon>
    </lineage>
</organism>
<dbReference type="Proteomes" id="UP001235939">
    <property type="component" value="Chromosome 20"/>
</dbReference>